<name>A0A2V1ITC7_9BACT</name>
<reference evidence="4" key="1">
    <citation type="submission" date="2018-02" db="EMBL/GenBank/DDBJ databases">
        <authorList>
            <person name="Clavel T."/>
            <person name="Strowig T."/>
        </authorList>
    </citation>
    <scope>NUCLEOTIDE SEQUENCE [LARGE SCALE GENOMIC DNA]</scope>
    <source>
        <strain evidence="4">DSM 100764</strain>
    </source>
</reference>
<keyword evidence="1" id="KW-1133">Transmembrane helix</keyword>
<feature type="transmembrane region" description="Helical" evidence="1">
    <location>
        <begin position="125"/>
        <end position="143"/>
    </location>
</feature>
<dbReference type="Pfam" id="PF18935">
    <property type="entry name" value="DUF5683"/>
    <property type="match status" value="1"/>
</dbReference>
<protein>
    <recommendedName>
        <fullName evidence="2">DUF5683 domain-containing protein</fullName>
    </recommendedName>
</protein>
<dbReference type="EMBL" id="PUBV01000016">
    <property type="protein sequence ID" value="PWB07073.1"/>
    <property type="molecule type" value="Genomic_DNA"/>
</dbReference>
<dbReference type="InterPro" id="IPR043738">
    <property type="entry name" value="DUF5683"/>
</dbReference>
<feature type="domain" description="DUF5683" evidence="2">
    <location>
        <begin position="23"/>
        <end position="182"/>
    </location>
</feature>
<gene>
    <name evidence="3" type="ORF">C5O25_08375</name>
</gene>
<accession>A0A2V1ITC7</accession>
<dbReference type="AlphaFoldDB" id="A0A2V1ITC7"/>
<evidence type="ECO:0000259" key="2">
    <source>
        <dbReference type="Pfam" id="PF18935"/>
    </source>
</evidence>
<keyword evidence="1" id="KW-0472">Membrane</keyword>
<comment type="caution">
    <text evidence="3">The sequence shown here is derived from an EMBL/GenBank/DDBJ whole genome shotgun (WGS) entry which is preliminary data.</text>
</comment>
<evidence type="ECO:0000313" key="4">
    <source>
        <dbReference type="Proteomes" id="UP000244925"/>
    </source>
</evidence>
<keyword evidence="4" id="KW-1185">Reference proteome</keyword>
<organism evidence="3 4">
    <name type="scientific">Paramuribaculum intestinale</name>
    <dbReference type="NCBI Taxonomy" id="2094151"/>
    <lineage>
        <taxon>Bacteria</taxon>
        <taxon>Pseudomonadati</taxon>
        <taxon>Bacteroidota</taxon>
        <taxon>Bacteroidia</taxon>
        <taxon>Bacteroidales</taxon>
        <taxon>Muribaculaceae</taxon>
        <taxon>Paramuribaculum</taxon>
    </lineage>
</organism>
<evidence type="ECO:0000256" key="1">
    <source>
        <dbReference type="SAM" id="Phobius"/>
    </source>
</evidence>
<keyword evidence="1" id="KW-0812">Transmembrane</keyword>
<sequence>MALLPDSIKETVGISRNVREFNPDPMRAVWMSALFPGLGQVYNRRYWKLPLVAAGFMGLGYGASWNNSMLKDYTRAYGDIMDNDPNTKSYMDFFPATVKEEDLDKTWLTNILKSRKDFYRRNRDLCIISMVGVYLLAIVDAYVDASLAHFDISPDLSMEVAPAVIPDTRTRPGLGLQWALRF</sequence>
<dbReference type="Proteomes" id="UP000244925">
    <property type="component" value="Unassembled WGS sequence"/>
</dbReference>
<feature type="transmembrane region" description="Helical" evidence="1">
    <location>
        <begin position="46"/>
        <end position="65"/>
    </location>
</feature>
<proteinExistence type="predicted"/>
<evidence type="ECO:0000313" key="3">
    <source>
        <dbReference type="EMBL" id="PWB07073.1"/>
    </source>
</evidence>